<protein>
    <submittedName>
        <fullName evidence="2">Uncharacterized protein</fullName>
    </submittedName>
</protein>
<feature type="compositionally biased region" description="Polar residues" evidence="1">
    <location>
        <begin position="48"/>
        <end position="58"/>
    </location>
</feature>
<feature type="region of interest" description="Disordered" evidence="1">
    <location>
        <begin position="23"/>
        <end position="58"/>
    </location>
</feature>
<accession>A0A7G9YAZ5</accession>
<name>A0A7G9YAZ5_9EURY</name>
<gene>
    <name evidence="2" type="ORF">GMDKAGHH_00032</name>
    <name evidence="3" type="ORF">OOGCPJEC_00005</name>
</gene>
<proteinExistence type="predicted"/>
<dbReference type="AlphaFoldDB" id="A0A7G9YAZ5"/>
<reference evidence="2" key="1">
    <citation type="submission" date="2020-06" db="EMBL/GenBank/DDBJ databases">
        <title>Unique genomic features of the anaerobic methanotrophic archaea.</title>
        <authorList>
            <person name="Chadwick G.L."/>
            <person name="Skennerton C.T."/>
            <person name="Laso-Perez R."/>
            <person name="Leu A.O."/>
            <person name="Speth D.R."/>
            <person name="Yu H."/>
            <person name="Morgan-Lang C."/>
            <person name="Hatzenpichler R."/>
            <person name="Goudeau D."/>
            <person name="Malmstrom R."/>
            <person name="Brazelton W.J."/>
            <person name="Woyke T."/>
            <person name="Hallam S.J."/>
            <person name="Tyson G.W."/>
            <person name="Wegener G."/>
            <person name="Boetius A."/>
            <person name="Orphan V."/>
        </authorList>
    </citation>
    <scope>NUCLEOTIDE SEQUENCE</scope>
</reference>
<sequence length="58" mass="6511">MNEILDEIVVITNESVGGKEETCSFDGTGFSASNKENYADKRQKQNSKKNQYPLQIRG</sequence>
<evidence type="ECO:0000256" key="1">
    <source>
        <dbReference type="SAM" id="MobiDB-lite"/>
    </source>
</evidence>
<dbReference type="EMBL" id="MT631166">
    <property type="protein sequence ID" value="QNO46020.1"/>
    <property type="molecule type" value="Genomic_DNA"/>
</dbReference>
<evidence type="ECO:0000313" key="2">
    <source>
        <dbReference type="EMBL" id="QNO45179.1"/>
    </source>
</evidence>
<organism evidence="2">
    <name type="scientific">Candidatus Methanogaster sp. ANME-2c ERB4</name>
    <dbReference type="NCBI Taxonomy" id="2759911"/>
    <lineage>
        <taxon>Archaea</taxon>
        <taxon>Methanobacteriati</taxon>
        <taxon>Methanobacteriota</taxon>
        <taxon>Stenosarchaea group</taxon>
        <taxon>Methanomicrobia</taxon>
        <taxon>Methanosarcinales</taxon>
        <taxon>ANME-2 cluster</taxon>
        <taxon>Candidatus Methanogasteraceae</taxon>
        <taxon>Candidatus Methanogaster</taxon>
    </lineage>
</organism>
<evidence type="ECO:0000313" key="3">
    <source>
        <dbReference type="EMBL" id="QNO46020.1"/>
    </source>
</evidence>
<dbReference type="EMBL" id="MT631077">
    <property type="protein sequence ID" value="QNO45179.1"/>
    <property type="molecule type" value="Genomic_DNA"/>
</dbReference>